<sequence>MIVADELVCISTDEGYGKNMIFAVNLKDGVEVWKIKIPNLRSNLVCIGTTIYCVDAKYGFHRIDLATGATIQSVKLFKDRPVTNNAPDTYLVSDGEILLVTYQYHLFASDALGF</sequence>
<protein>
    <recommendedName>
        <fullName evidence="3">PQQ-like domain protein</fullName>
    </recommendedName>
</protein>
<dbReference type="EMBL" id="AHOR02000081">
    <property type="protein sequence ID" value="EMF79505.1"/>
    <property type="molecule type" value="Genomic_DNA"/>
</dbReference>
<comment type="caution">
    <text evidence="1">The sequence shown here is derived from an EMBL/GenBank/DDBJ whole genome shotgun (WGS) entry which is preliminary data.</text>
</comment>
<name>M3GSK9_9LEPT</name>
<dbReference type="InterPro" id="IPR015943">
    <property type="entry name" value="WD40/YVTN_repeat-like_dom_sf"/>
</dbReference>
<dbReference type="AlphaFoldDB" id="M3GSK9"/>
<proteinExistence type="predicted"/>
<dbReference type="SUPFAM" id="SSF50998">
    <property type="entry name" value="Quinoprotein alcohol dehydrogenase-like"/>
    <property type="match status" value="1"/>
</dbReference>
<dbReference type="Proteomes" id="UP000011770">
    <property type="component" value="Unassembled WGS sequence"/>
</dbReference>
<organism evidence="1 2">
    <name type="scientific">Leptospira weilii serovar Topaz str. LT2116</name>
    <dbReference type="NCBI Taxonomy" id="1088540"/>
    <lineage>
        <taxon>Bacteria</taxon>
        <taxon>Pseudomonadati</taxon>
        <taxon>Spirochaetota</taxon>
        <taxon>Spirochaetia</taxon>
        <taxon>Leptospirales</taxon>
        <taxon>Leptospiraceae</taxon>
        <taxon>Leptospira</taxon>
    </lineage>
</organism>
<dbReference type="Gene3D" id="2.130.10.10">
    <property type="entry name" value="YVTN repeat-like/Quinoprotein amine dehydrogenase"/>
    <property type="match status" value="1"/>
</dbReference>
<gene>
    <name evidence="1" type="ORF">LEP1GSC188_0695</name>
</gene>
<accession>M3GSK9</accession>
<evidence type="ECO:0000313" key="1">
    <source>
        <dbReference type="EMBL" id="EMF79505.1"/>
    </source>
</evidence>
<dbReference type="InterPro" id="IPR011047">
    <property type="entry name" value="Quinoprotein_ADH-like_sf"/>
</dbReference>
<evidence type="ECO:0000313" key="2">
    <source>
        <dbReference type="Proteomes" id="UP000011770"/>
    </source>
</evidence>
<evidence type="ECO:0008006" key="3">
    <source>
        <dbReference type="Google" id="ProtNLM"/>
    </source>
</evidence>
<reference evidence="1 2" key="1">
    <citation type="submission" date="2013-01" db="EMBL/GenBank/DDBJ databases">
        <authorList>
            <person name="Harkins D.M."/>
            <person name="Durkin A.S."/>
            <person name="Brinkac L.M."/>
            <person name="Haft D.H."/>
            <person name="Selengut J.D."/>
            <person name="Sanka R."/>
            <person name="DePew J."/>
            <person name="Purushe J."/>
            <person name="Tulsiani S.M."/>
            <person name="Graham G.C."/>
            <person name="Burns M.-A."/>
            <person name="Dohnt M.F."/>
            <person name="Smythe L.D."/>
            <person name="McKay D.B."/>
            <person name="Craig S.B."/>
            <person name="Vinetz J.M."/>
            <person name="Sutton G.G."/>
            <person name="Nierman W.C."/>
            <person name="Fouts D.E."/>
        </authorList>
    </citation>
    <scope>NUCLEOTIDE SEQUENCE [LARGE SCALE GENOMIC DNA]</scope>
    <source>
        <strain evidence="1 2">LT2116</strain>
    </source>
</reference>